<gene>
    <name evidence="8" type="ORF">PEBR_41020</name>
</gene>
<evidence type="ECO:0000256" key="2">
    <source>
        <dbReference type="ARBA" id="ARBA00022723"/>
    </source>
</evidence>
<comment type="caution">
    <text evidence="8">The sequence shown here is derived from an EMBL/GenBank/DDBJ whole genome shotgun (WGS) entry which is preliminary data.</text>
</comment>
<keyword evidence="2" id="KW-0479">Metal-binding</keyword>
<feature type="domain" description="Xylanolytic transcriptional activator regulatory" evidence="7">
    <location>
        <begin position="203"/>
        <end position="292"/>
    </location>
</feature>
<dbReference type="PANTHER" id="PTHR47338">
    <property type="entry name" value="ZN(II)2CYS6 TRANSCRIPTION FACTOR (EUROFUNG)-RELATED"/>
    <property type="match status" value="1"/>
</dbReference>
<comment type="subcellular location">
    <subcellularLocation>
        <location evidence="1">Nucleus</location>
    </subcellularLocation>
</comment>
<dbReference type="EMBL" id="LJBN01000233">
    <property type="protein sequence ID" value="OOQ81933.1"/>
    <property type="molecule type" value="Genomic_DNA"/>
</dbReference>
<evidence type="ECO:0000256" key="5">
    <source>
        <dbReference type="ARBA" id="ARBA00023242"/>
    </source>
</evidence>
<dbReference type="AlphaFoldDB" id="A0A1S9R8U8"/>
<evidence type="ECO:0000313" key="9">
    <source>
        <dbReference type="Proteomes" id="UP000190744"/>
    </source>
</evidence>
<dbReference type="GO" id="GO:0005634">
    <property type="term" value="C:nucleus"/>
    <property type="evidence" value="ECO:0007669"/>
    <property type="project" value="UniProtKB-SubCell"/>
</dbReference>
<dbReference type="GO" id="GO:0003677">
    <property type="term" value="F:DNA binding"/>
    <property type="evidence" value="ECO:0007669"/>
    <property type="project" value="InterPro"/>
</dbReference>
<feature type="region of interest" description="Disordered" evidence="6">
    <location>
        <begin position="324"/>
        <end position="344"/>
    </location>
</feature>
<dbReference type="GO" id="GO:0000981">
    <property type="term" value="F:DNA-binding transcription factor activity, RNA polymerase II-specific"/>
    <property type="evidence" value="ECO:0007669"/>
    <property type="project" value="InterPro"/>
</dbReference>
<dbReference type="InterPro" id="IPR007219">
    <property type="entry name" value="XnlR_reg_dom"/>
</dbReference>
<organism evidence="8 9">
    <name type="scientific">Penicillium brasilianum</name>
    <dbReference type="NCBI Taxonomy" id="104259"/>
    <lineage>
        <taxon>Eukaryota</taxon>
        <taxon>Fungi</taxon>
        <taxon>Dikarya</taxon>
        <taxon>Ascomycota</taxon>
        <taxon>Pezizomycotina</taxon>
        <taxon>Eurotiomycetes</taxon>
        <taxon>Eurotiomycetidae</taxon>
        <taxon>Eurotiales</taxon>
        <taxon>Aspergillaceae</taxon>
        <taxon>Penicillium</taxon>
    </lineage>
</organism>
<dbReference type="PANTHER" id="PTHR47338:SF23">
    <property type="entry name" value="ZN(II)2CYS6 TRANSCRIPTION FACTOR (EUROFUNG)"/>
    <property type="match status" value="1"/>
</dbReference>
<proteinExistence type="predicted"/>
<feature type="compositionally biased region" description="Basic and acidic residues" evidence="6">
    <location>
        <begin position="45"/>
        <end position="56"/>
    </location>
</feature>
<evidence type="ECO:0000256" key="3">
    <source>
        <dbReference type="ARBA" id="ARBA00023015"/>
    </source>
</evidence>
<reference evidence="9" key="1">
    <citation type="submission" date="2015-09" db="EMBL/GenBank/DDBJ databases">
        <authorList>
            <person name="Fill T.P."/>
            <person name="Baretta J.F."/>
            <person name="de Almeida L.G."/>
            <person name="Rocha M."/>
            <person name="de Souza D.H."/>
            <person name="Malavazi I."/>
            <person name="Cerdeira L.T."/>
            <person name="Hong H."/>
            <person name="Samborskyy M."/>
            <person name="de Vasconcelos A.T."/>
            <person name="Leadlay P."/>
            <person name="Rodrigues-Filho E."/>
        </authorList>
    </citation>
    <scope>NUCLEOTIDE SEQUENCE [LARGE SCALE GENOMIC DNA]</scope>
    <source>
        <strain evidence="9">LaBioMMi 136</strain>
    </source>
</reference>
<evidence type="ECO:0000313" key="8">
    <source>
        <dbReference type="EMBL" id="OOQ81933.1"/>
    </source>
</evidence>
<keyword evidence="3" id="KW-0805">Transcription regulation</keyword>
<dbReference type="SMART" id="SM00906">
    <property type="entry name" value="Fungal_trans"/>
    <property type="match status" value="1"/>
</dbReference>
<dbReference type="CDD" id="cd12148">
    <property type="entry name" value="fungal_TF_MHR"/>
    <property type="match status" value="1"/>
</dbReference>
<feature type="region of interest" description="Disordered" evidence="6">
    <location>
        <begin position="1"/>
        <end position="91"/>
    </location>
</feature>
<name>A0A1S9R8U8_PENBI</name>
<sequence>MLLDEDGKRRPQLAFLDLDPSPLNDGHSSGPQSQMQAPELNSHSYAKDWISDRSLRVDGSATPPHQENGTNRKRRRVIDENSHTEDEVPPLPPSHVVDMIIDMHFQTVHHWVPILHQARFRAKVQDPRERDRLAVLLHSIIAVTMKYIEFEEVGLRPQDVERQIKVSRRAVLLHAMQYPNVESMQALTFLAFDYMGSGNFSRAWPIIGSLTRTVEYFQLTVEPADRSSHKHLLLRPITLLSVPRDWTESEEQRRLFWNVFLLDRVCSVTSGWHTSLTSDHVHRRLPCGGAPWAREEVVSTPFFGIWTKSTAKIGQSIANVPALYEPSSSNKHNPSRGVSGGAGGGDQLDTSSLGAFAYCIEATENLSQVTSFFLQQSIDFGDTEEVKNWLTRFKELDLRLVHWKMFLPRQWRDSDVSRDVSVVKMDPNLTLAHLTHNAATILIHQHVAYPPTTWRGVVKLPSACSAETCLLAAVETASIIDKYLCHMGGIVNSQFAFCAFVAARVLLVHSLSVSNSVSETGNPLSKEFFSLMNSLNGMSHRWIGVYSSNKARIMSNNDGDSLRCPSCPDLMTQYATQLRQMQSRYTSGVSPGSSVGDILLNASLCGLLNRQSLCREAGDAFPLDMGLPPSLDSGPEVMVTSGLSHFNYSTGSGLGQATAGLTPPNTYGPRIMSNVINSPRSQHQLCDTRSGLYYESNAPATGTQRTMYVSPSSTRDLAGLGFVDMERDKGSIGAIGYGEEEDELTAMSHILLGQQFLEMDRVITFDGTDFFGSYQYGDGDGATS</sequence>
<evidence type="ECO:0000256" key="6">
    <source>
        <dbReference type="SAM" id="MobiDB-lite"/>
    </source>
</evidence>
<dbReference type="Proteomes" id="UP000190744">
    <property type="component" value="Unassembled WGS sequence"/>
</dbReference>
<evidence type="ECO:0000259" key="7">
    <source>
        <dbReference type="SMART" id="SM00906"/>
    </source>
</evidence>
<evidence type="ECO:0000256" key="1">
    <source>
        <dbReference type="ARBA" id="ARBA00004123"/>
    </source>
</evidence>
<keyword evidence="5" id="KW-0539">Nucleus</keyword>
<dbReference type="GO" id="GO:0008270">
    <property type="term" value="F:zinc ion binding"/>
    <property type="evidence" value="ECO:0007669"/>
    <property type="project" value="InterPro"/>
</dbReference>
<accession>A0A1S9R8U8</accession>
<keyword evidence="4" id="KW-0804">Transcription</keyword>
<dbReference type="Pfam" id="PF04082">
    <property type="entry name" value="Fungal_trans"/>
    <property type="match status" value="1"/>
</dbReference>
<evidence type="ECO:0000256" key="4">
    <source>
        <dbReference type="ARBA" id="ARBA00023163"/>
    </source>
</evidence>
<dbReference type="GO" id="GO:0006351">
    <property type="term" value="P:DNA-templated transcription"/>
    <property type="evidence" value="ECO:0007669"/>
    <property type="project" value="InterPro"/>
</dbReference>
<dbReference type="InterPro" id="IPR050815">
    <property type="entry name" value="TF_fung"/>
</dbReference>
<protein>
    <submittedName>
        <fullName evidence="8">Putative transcriptional regulatory protein PB1A11.04c</fullName>
    </submittedName>
</protein>
<feature type="compositionally biased region" description="Polar residues" evidence="6">
    <location>
        <begin position="26"/>
        <end position="44"/>
    </location>
</feature>
<feature type="compositionally biased region" description="Basic and acidic residues" evidence="6">
    <location>
        <begin position="77"/>
        <end position="86"/>
    </location>
</feature>